<evidence type="ECO:0000256" key="3">
    <source>
        <dbReference type="ARBA" id="ARBA00023157"/>
    </source>
</evidence>
<keyword evidence="3 5" id="KW-1015">Disulfide bond</keyword>
<name>A0ABN8AFP5_9PROT</name>
<protein>
    <recommendedName>
        <fullName evidence="5">Thiol:disulfide interchange protein</fullName>
    </recommendedName>
</protein>
<gene>
    <name evidence="8" type="ORF">NTG6680_0305</name>
</gene>
<dbReference type="EMBL" id="OU912926">
    <property type="protein sequence ID" value="CAG9931558.1"/>
    <property type="molecule type" value="Genomic_DNA"/>
</dbReference>
<evidence type="ECO:0000259" key="7">
    <source>
        <dbReference type="Pfam" id="PF01323"/>
    </source>
</evidence>
<dbReference type="RefSeq" id="WP_239795650.1">
    <property type="nucleotide sequence ID" value="NZ_OU912926.1"/>
</dbReference>
<evidence type="ECO:0000256" key="4">
    <source>
        <dbReference type="ARBA" id="ARBA00023284"/>
    </source>
</evidence>
<dbReference type="Pfam" id="PF01323">
    <property type="entry name" value="DSBA"/>
    <property type="match status" value="1"/>
</dbReference>
<keyword evidence="2 6" id="KW-0732">Signal</keyword>
<keyword evidence="5" id="KW-0574">Periplasm</keyword>
<organism evidence="8 9">
    <name type="scientific">Candidatus Nitrotoga arctica</name>
    <dbReference type="NCBI Taxonomy" id="453162"/>
    <lineage>
        <taxon>Bacteria</taxon>
        <taxon>Pseudomonadati</taxon>
        <taxon>Pseudomonadota</taxon>
        <taxon>Betaproteobacteria</taxon>
        <taxon>Nitrosomonadales</taxon>
        <taxon>Gallionellaceae</taxon>
        <taxon>Candidatus Nitrotoga</taxon>
    </lineage>
</organism>
<feature type="chain" id="PRO_5045509318" description="Thiol:disulfide interchange protein" evidence="6">
    <location>
        <begin position="22"/>
        <end position="208"/>
    </location>
</feature>
<dbReference type="PANTHER" id="PTHR35891">
    <property type="entry name" value="THIOL:DISULFIDE INTERCHANGE PROTEIN DSBA"/>
    <property type="match status" value="1"/>
</dbReference>
<feature type="signal peptide" evidence="6">
    <location>
        <begin position="1"/>
        <end position="21"/>
    </location>
</feature>
<dbReference type="SUPFAM" id="SSF52833">
    <property type="entry name" value="Thioredoxin-like"/>
    <property type="match status" value="1"/>
</dbReference>
<reference evidence="8 9" key="1">
    <citation type="submission" date="2021-10" db="EMBL/GenBank/DDBJ databases">
        <authorList>
            <person name="Koch H."/>
        </authorList>
    </citation>
    <scope>NUCLEOTIDE SEQUENCE [LARGE SCALE GENOMIC DNA]</scope>
    <source>
        <strain evidence="8">6680</strain>
    </source>
</reference>
<comment type="subcellular location">
    <subcellularLocation>
        <location evidence="5">Periplasm</location>
    </subcellularLocation>
</comment>
<evidence type="ECO:0000313" key="8">
    <source>
        <dbReference type="EMBL" id="CAG9931558.1"/>
    </source>
</evidence>
<evidence type="ECO:0000256" key="6">
    <source>
        <dbReference type="SAM" id="SignalP"/>
    </source>
</evidence>
<evidence type="ECO:0000256" key="1">
    <source>
        <dbReference type="ARBA" id="ARBA00005791"/>
    </source>
</evidence>
<dbReference type="InterPro" id="IPR001853">
    <property type="entry name" value="DSBA-like_thioredoxin_dom"/>
</dbReference>
<accession>A0ABN8AFP5</accession>
<comment type="similarity">
    <text evidence="1">Belongs to the thioredoxin family. DsbA subfamily.</text>
</comment>
<dbReference type="Gene3D" id="3.40.30.10">
    <property type="entry name" value="Glutaredoxin"/>
    <property type="match status" value="1"/>
</dbReference>
<proteinExistence type="inferred from homology"/>
<evidence type="ECO:0000256" key="2">
    <source>
        <dbReference type="ARBA" id="ARBA00022729"/>
    </source>
</evidence>
<dbReference type="PIRSF" id="PIRSF001488">
    <property type="entry name" value="Tdi_protein"/>
    <property type="match status" value="1"/>
</dbReference>
<dbReference type="PANTHER" id="PTHR35891:SF3">
    <property type="entry name" value="THIOL:DISULFIDE INTERCHANGE PROTEIN DSBL"/>
    <property type="match status" value="1"/>
</dbReference>
<dbReference type="CDD" id="cd03019">
    <property type="entry name" value="DsbA_DsbA"/>
    <property type="match status" value="1"/>
</dbReference>
<feature type="domain" description="DSBA-like thioredoxin" evidence="7">
    <location>
        <begin position="74"/>
        <end position="184"/>
    </location>
</feature>
<keyword evidence="4" id="KW-0676">Redox-active center</keyword>
<dbReference type="InterPro" id="IPR036249">
    <property type="entry name" value="Thioredoxin-like_sf"/>
</dbReference>
<evidence type="ECO:0000313" key="9">
    <source>
        <dbReference type="Proteomes" id="UP000839052"/>
    </source>
</evidence>
<dbReference type="InterPro" id="IPR023205">
    <property type="entry name" value="DsbA/DsbL"/>
</dbReference>
<dbReference type="InterPro" id="IPR050824">
    <property type="entry name" value="Thiol_disulfide_DsbA"/>
</dbReference>
<dbReference type="Proteomes" id="UP000839052">
    <property type="component" value="Chromosome"/>
</dbReference>
<evidence type="ECO:0000256" key="5">
    <source>
        <dbReference type="PIRNR" id="PIRNR001488"/>
    </source>
</evidence>
<sequence length="208" mass="23811">MKFIKQIFVLLALLCVNQVFAEPELGKDYKVLNTVQPMRAGSKIEVLEFFFYGCSHCFKMHPALTAWEKKMAKDVELVYVPTIFNNSWEPMARTYYTLELLGQQKRLHDDLFNAWNVDNIDLSDEAKIVEFVGQRGVDRKKFSDAYNSFAMQSKVTRSKQLAQIYGIRGTPSLTVDGKYLISGLGPEESIKVLNALIDKARKERAGKR</sequence>
<keyword evidence="9" id="KW-1185">Reference proteome</keyword>